<dbReference type="Proteomes" id="UP000576480">
    <property type="component" value="Unassembled WGS sequence"/>
</dbReference>
<dbReference type="Gene3D" id="1.10.10.10">
    <property type="entry name" value="Winged helix-like DNA-binding domain superfamily/Winged helix DNA-binding domain"/>
    <property type="match status" value="1"/>
</dbReference>
<evidence type="ECO:0000313" key="2">
    <source>
        <dbReference type="Proteomes" id="UP000576480"/>
    </source>
</evidence>
<keyword evidence="1" id="KW-0378">Hydrolase</keyword>
<accession>A0A6V8PXM4</accession>
<organism evidence="1 2">
    <name type="scientific">Candidatus Hakubella thermalkaliphila</name>
    <dbReference type="NCBI Taxonomy" id="2754717"/>
    <lineage>
        <taxon>Bacteria</taxon>
        <taxon>Bacillati</taxon>
        <taxon>Actinomycetota</taxon>
        <taxon>Actinomycetota incertae sedis</taxon>
        <taxon>Candidatus Hakubellales</taxon>
        <taxon>Candidatus Hakubellaceae</taxon>
        <taxon>Candidatus Hakubella</taxon>
    </lineage>
</organism>
<gene>
    <name evidence="1" type="ORF">HKBW3S43_01292</name>
</gene>
<evidence type="ECO:0000313" key="1">
    <source>
        <dbReference type="EMBL" id="GFP35501.1"/>
    </source>
</evidence>
<name>A0A6V8PXM4_9ACTN</name>
<dbReference type="SUPFAM" id="SSF46785">
    <property type="entry name" value="Winged helix' DNA-binding domain"/>
    <property type="match status" value="1"/>
</dbReference>
<dbReference type="GO" id="GO:0004386">
    <property type="term" value="F:helicase activity"/>
    <property type="evidence" value="ECO:0007669"/>
    <property type="project" value="UniProtKB-KW"/>
</dbReference>
<sequence>QGFRVIFRKDVYTEEYLRDLGLNERQIKAAMYVKEKGKITNKEYQELTGVSRQMATIELADMVEKQILVRVGIVGKGTAYHLTKMTNK</sequence>
<keyword evidence="1" id="KW-0547">Nucleotide-binding</keyword>
<reference evidence="1 2" key="1">
    <citation type="journal article" date="2020" name="Front. Microbiol.">
        <title>Single-cell genomics of novel Actinobacteria with the Wood-Ljungdahl pathway discovered in a serpentinizing system.</title>
        <authorList>
            <person name="Merino N."/>
            <person name="Kawai M."/>
            <person name="Boyd E.S."/>
            <person name="Colman D.R."/>
            <person name="McGlynn S.E."/>
            <person name="Nealson K.H."/>
            <person name="Kurokawa K."/>
            <person name="Hongoh Y."/>
        </authorList>
    </citation>
    <scope>NUCLEOTIDE SEQUENCE [LARGE SCALE GENOMIC DNA]</scope>
    <source>
        <strain evidence="1 2">S43</strain>
    </source>
</reference>
<feature type="non-terminal residue" evidence="1">
    <location>
        <position position="1"/>
    </location>
</feature>
<proteinExistence type="predicted"/>
<dbReference type="AlphaFoldDB" id="A0A6V8PXM4"/>
<comment type="caution">
    <text evidence="1">The sequence shown here is derived from an EMBL/GenBank/DDBJ whole genome shotgun (WGS) entry which is preliminary data.</text>
</comment>
<protein>
    <submittedName>
        <fullName evidence="1">ATP-dependent DNA helicase RecG</fullName>
    </submittedName>
</protein>
<dbReference type="EMBL" id="BLSB01000119">
    <property type="protein sequence ID" value="GFP35501.1"/>
    <property type="molecule type" value="Genomic_DNA"/>
</dbReference>
<keyword evidence="1" id="KW-0347">Helicase</keyword>
<dbReference type="InterPro" id="IPR036390">
    <property type="entry name" value="WH_DNA-bd_sf"/>
</dbReference>
<keyword evidence="1" id="KW-0067">ATP-binding</keyword>
<dbReference type="InterPro" id="IPR036388">
    <property type="entry name" value="WH-like_DNA-bd_sf"/>
</dbReference>